<evidence type="ECO:0000256" key="6">
    <source>
        <dbReference type="ARBA" id="ARBA00022989"/>
    </source>
</evidence>
<evidence type="ECO:0000313" key="11">
    <source>
        <dbReference type="Proteomes" id="UP000031838"/>
    </source>
</evidence>
<sequence length="430" mass="44842">MTVEQRTIPAAPGRLAGEPAQGAREMAPVSVIMITLALDALGFGIAIPVLPDQVSAVMGGREAGTLFLGVLVACYSLMQFVFAPLLGAASDAWGRRPVMMVALVGALASNLMLAFAPGFGWLLAGRLCAGATAASASVATAYLADITTPERRAARFGLMGGMVGLGLVAGPACGGLLGTFGASVPFVVTSVLAAVNVLGAVLWLPESHPPESRVQFTVSRANPLGSMRLLRHNATLRRIVIAACFGMTAYGIFLACFVLSNELRFGWGSRENGIALGALGLGITLTQTFLMRHVVARCGERRTALLGYLLFIGAYMAYGFAASVTMMAIAIAMHSLALVNDPALRALVSIEAGPSRQGEYLGAMVCLMELAATIAPLLGAAMLHYVQRSAAPAHYLGLPFFVAALLYLFAFGALLLEHSDKANALRAKRS</sequence>
<dbReference type="HOGENOM" id="CLU_001265_10_11_4"/>
<proteinExistence type="inferred from homology"/>
<feature type="transmembrane region" description="Helical" evidence="8">
    <location>
        <begin position="360"/>
        <end position="383"/>
    </location>
</feature>
<dbReference type="EMBL" id="CP002580">
    <property type="protein sequence ID" value="AJK46413.1"/>
    <property type="molecule type" value="Genomic_DNA"/>
</dbReference>
<keyword evidence="11" id="KW-1185">Reference proteome</keyword>
<keyword evidence="5 8" id="KW-0812">Transmembrane</keyword>
<dbReference type="SUPFAM" id="SSF103473">
    <property type="entry name" value="MFS general substrate transporter"/>
    <property type="match status" value="1"/>
</dbReference>
<dbReference type="InterPro" id="IPR036259">
    <property type="entry name" value="MFS_trans_sf"/>
</dbReference>
<accession>A0A0B6RSS3</accession>
<dbReference type="InterPro" id="IPR011701">
    <property type="entry name" value="MFS"/>
</dbReference>
<evidence type="ECO:0000256" key="4">
    <source>
        <dbReference type="ARBA" id="ARBA00022448"/>
    </source>
</evidence>
<comment type="subcellular location">
    <subcellularLocation>
        <location evidence="2">Membrane</location>
        <topology evidence="2">Multi-pass membrane protein</topology>
    </subcellularLocation>
</comment>
<name>A0A0B6RSS3_BURPL</name>
<dbReference type="PANTHER" id="PTHR23504:SF15">
    <property type="entry name" value="MAJOR FACILITATOR SUPERFAMILY (MFS) PROFILE DOMAIN-CONTAINING PROTEIN"/>
    <property type="match status" value="1"/>
</dbReference>
<evidence type="ECO:0000256" key="3">
    <source>
        <dbReference type="ARBA" id="ARBA00007520"/>
    </source>
</evidence>
<feature type="transmembrane region" description="Helical" evidence="8">
    <location>
        <begin position="123"/>
        <end position="144"/>
    </location>
</feature>
<feature type="transmembrane region" description="Helical" evidence="8">
    <location>
        <begin position="63"/>
        <end position="86"/>
    </location>
</feature>
<dbReference type="PROSITE" id="PS00216">
    <property type="entry name" value="SUGAR_TRANSPORT_1"/>
    <property type="match status" value="1"/>
</dbReference>
<dbReference type="PRINTS" id="PR01035">
    <property type="entry name" value="TCRTETA"/>
</dbReference>
<dbReference type="KEGG" id="bgp:BGL_1c19040"/>
<feature type="transmembrane region" description="Helical" evidence="8">
    <location>
        <begin position="395"/>
        <end position="416"/>
    </location>
</feature>
<evidence type="ECO:0000313" key="10">
    <source>
        <dbReference type="EMBL" id="AJK46413.1"/>
    </source>
</evidence>
<dbReference type="Pfam" id="PF07690">
    <property type="entry name" value="MFS_1"/>
    <property type="match status" value="1"/>
</dbReference>
<feature type="transmembrane region" description="Helical" evidence="8">
    <location>
        <begin position="303"/>
        <end position="321"/>
    </location>
</feature>
<gene>
    <name evidence="10" type="ORF">BGL_1c19040</name>
</gene>
<dbReference type="PROSITE" id="PS50850">
    <property type="entry name" value="MFS"/>
    <property type="match status" value="1"/>
</dbReference>
<organism evidence="10 11">
    <name type="scientific">Burkholderia plantarii</name>
    <dbReference type="NCBI Taxonomy" id="41899"/>
    <lineage>
        <taxon>Bacteria</taxon>
        <taxon>Pseudomonadati</taxon>
        <taxon>Pseudomonadota</taxon>
        <taxon>Betaproteobacteria</taxon>
        <taxon>Burkholderiales</taxon>
        <taxon>Burkholderiaceae</taxon>
        <taxon>Burkholderia</taxon>
    </lineage>
</organism>
<dbReference type="InterPro" id="IPR001958">
    <property type="entry name" value="Tet-R_TetA/multi-R_MdtG-like"/>
</dbReference>
<dbReference type="RefSeq" id="WP_052498312.1">
    <property type="nucleotide sequence ID" value="NZ_CP002580.1"/>
</dbReference>
<comment type="function">
    <text evidence="1">Resistance to tetracycline by an active tetracycline efflux. This is an energy-dependent process that decreases the accumulation of the antibiotic in whole cells. This protein functions as a metal-tetracycline/H(+) antiporter.</text>
</comment>
<keyword evidence="4" id="KW-0813">Transport</keyword>
<keyword evidence="7 8" id="KW-0472">Membrane</keyword>
<evidence type="ECO:0000256" key="5">
    <source>
        <dbReference type="ARBA" id="ARBA00022692"/>
    </source>
</evidence>
<feature type="transmembrane region" description="Helical" evidence="8">
    <location>
        <begin position="239"/>
        <end position="260"/>
    </location>
</feature>
<evidence type="ECO:0000256" key="8">
    <source>
        <dbReference type="SAM" id="Phobius"/>
    </source>
</evidence>
<dbReference type="Gene3D" id="1.20.1250.20">
    <property type="entry name" value="MFS general substrate transporter like domains"/>
    <property type="match status" value="1"/>
</dbReference>
<evidence type="ECO:0000259" key="9">
    <source>
        <dbReference type="PROSITE" id="PS50850"/>
    </source>
</evidence>
<reference evidence="10 11" key="2">
    <citation type="journal article" date="2016" name="Appl. Microbiol. Biotechnol.">
        <title>Mutations improving production and secretion of extracellular lipase by Burkholderia glumae PG1.</title>
        <authorList>
            <person name="Knapp A."/>
            <person name="Voget S."/>
            <person name="Gao R."/>
            <person name="Zaburannyi N."/>
            <person name="Krysciak D."/>
            <person name="Breuer M."/>
            <person name="Hauer B."/>
            <person name="Streit W.R."/>
            <person name="Muller R."/>
            <person name="Daniel R."/>
            <person name="Jaeger K.E."/>
        </authorList>
    </citation>
    <scope>NUCLEOTIDE SEQUENCE [LARGE SCALE GENOMIC DNA]</scope>
    <source>
        <strain evidence="10 11">PG1</strain>
    </source>
</reference>
<dbReference type="PANTHER" id="PTHR23504">
    <property type="entry name" value="MAJOR FACILITATOR SUPERFAMILY DOMAIN-CONTAINING PROTEIN 10"/>
    <property type="match status" value="1"/>
</dbReference>
<dbReference type="AlphaFoldDB" id="A0A0B6RSS3"/>
<evidence type="ECO:0000256" key="7">
    <source>
        <dbReference type="ARBA" id="ARBA00023136"/>
    </source>
</evidence>
<dbReference type="InterPro" id="IPR005829">
    <property type="entry name" value="Sugar_transporter_CS"/>
</dbReference>
<evidence type="ECO:0000256" key="1">
    <source>
        <dbReference type="ARBA" id="ARBA00003279"/>
    </source>
</evidence>
<keyword evidence="6 8" id="KW-1133">Transmembrane helix</keyword>
<feature type="transmembrane region" description="Helical" evidence="8">
    <location>
        <begin position="272"/>
        <end position="291"/>
    </location>
</feature>
<dbReference type="GO" id="GO:0016020">
    <property type="term" value="C:membrane"/>
    <property type="evidence" value="ECO:0007669"/>
    <property type="project" value="UniProtKB-SubCell"/>
</dbReference>
<reference evidence="11" key="1">
    <citation type="submission" date="2011-03" db="EMBL/GenBank/DDBJ databases">
        <authorList>
            <person name="Voget S."/>
            <person name="Streit W.R."/>
            <person name="Jaeger K.E."/>
            <person name="Daniel R."/>
        </authorList>
    </citation>
    <scope>NUCLEOTIDE SEQUENCE [LARGE SCALE GENOMIC DNA]</scope>
    <source>
        <strain evidence="11">PG1</strain>
    </source>
</reference>
<evidence type="ECO:0000256" key="2">
    <source>
        <dbReference type="ARBA" id="ARBA00004141"/>
    </source>
</evidence>
<dbReference type="GO" id="GO:0022857">
    <property type="term" value="F:transmembrane transporter activity"/>
    <property type="evidence" value="ECO:0007669"/>
    <property type="project" value="InterPro"/>
</dbReference>
<protein>
    <submittedName>
        <fullName evidence="10">Major facilitator superfamily MFS-1 transporter</fullName>
    </submittedName>
</protein>
<feature type="domain" description="Major facilitator superfamily (MFS) profile" evidence="9">
    <location>
        <begin position="23"/>
        <end position="422"/>
    </location>
</feature>
<feature type="transmembrane region" description="Helical" evidence="8">
    <location>
        <begin position="183"/>
        <end position="204"/>
    </location>
</feature>
<feature type="transmembrane region" description="Helical" evidence="8">
    <location>
        <begin position="31"/>
        <end position="51"/>
    </location>
</feature>
<feature type="transmembrane region" description="Helical" evidence="8">
    <location>
        <begin position="156"/>
        <end position="177"/>
    </location>
</feature>
<dbReference type="Proteomes" id="UP000031838">
    <property type="component" value="Chromosome 1"/>
</dbReference>
<dbReference type="InterPro" id="IPR020846">
    <property type="entry name" value="MFS_dom"/>
</dbReference>
<comment type="similarity">
    <text evidence="3">Belongs to the major facilitator superfamily. TCR/Tet family.</text>
</comment>
<feature type="transmembrane region" description="Helical" evidence="8">
    <location>
        <begin position="98"/>
        <end position="117"/>
    </location>
</feature>